<dbReference type="Pfam" id="PF00041">
    <property type="entry name" value="fn3"/>
    <property type="match status" value="1"/>
</dbReference>
<dbReference type="SMART" id="SM00409">
    <property type="entry name" value="IG"/>
    <property type="match status" value="5"/>
</dbReference>
<evidence type="ECO:0000256" key="1">
    <source>
        <dbReference type="ARBA" id="ARBA00006692"/>
    </source>
</evidence>
<evidence type="ECO:0000256" key="11">
    <source>
        <dbReference type="ARBA" id="ARBA00048679"/>
    </source>
</evidence>
<dbReference type="InterPro" id="IPR036116">
    <property type="entry name" value="FN3_sf"/>
</dbReference>
<dbReference type="GO" id="GO:0004674">
    <property type="term" value="F:protein serine/threonine kinase activity"/>
    <property type="evidence" value="ECO:0007669"/>
    <property type="project" value="UniProtKB-KW"/>
</dbReference>
<feature type="region of interest" description="Disordered" evidence="12">
    <location>
        <begin position="206"/>
        <end position="225"/>
    </location>
</feature>
<evidence type="ECO:0000256" key="10">
    <source>
        <dbReference type="ARBA" id="ARBA00047899"/>
    </source>
</evidence>
<dbReference type="InterPro" id="IPR003599">
    <property type="entry name" value="Ig_sub"/>
</dbReference>
<dbReference type="CDD" id="cd00063">
    <property type="entry name" value="FN3"/>
    <property type="match status" value="1"/>
</dbReference>
<dbReference type="CDD" id="cd00096">
    <property type="entry name" value="Ig"/>
    <property type="match status" value="2"/>
</dbReference>
<dbReference type="PROSITE" id="PS50853">
    <property type="entry name" value="FN3"/>
    <property type="match status" value="1"/>
</dbReference>
<comment type="similarity">
    <text evidence="1">Belongs to the protein kinase superfamily. CAMK Ser/Thr protein kinase family.</text>
</comment>
<evidence type="ECO:0000256" key="5">
    <source>
        <dbReference type="ARBA" id="ARBA00022737"/>
    </source>
</evidence>
<feature type="region of interest" description="Disordered" evidence="12">
    <location>
        <begin position="148"/>
        <end position="200"/>
    </location>
</feature>
<comment type="catalytic activity">
    <reaction evidence="10">
        <text>L-threonyl-[protein] + ATP = O-phospho-L-threonyl-[protein] + ADP + H(+)</text>
        <dbReference type="Rhea" id="RHEA:46608"/>
        <dbReference type="Rhea" id="RHEA-COMP:11060"/>
        <dbReference type="Rhea" id="RHEA-COMP:11605"/>
        <dbReference type="ChEBI" id="CHEBI:15378"/>
        <dbReference type="ChEBI" id="CHEBI:30013"/>
        <dbReference type="ChEBI" id="CHEBI:30616"/>
        <dbReference type="ChEBI" id="CHEBI:61977"/>
        <dbReference type="ChEBI" id="CHEBI:456216"/>
        <dbReference type="EC" id="2.7.11.1"/>
    </reaction>
</comment>
<protein>
    <recommendedName>
        <fullName evidence="2">non-specific serine/threonine protein kinase</fullName>
        <ecNumber evidence="2">2.7.11.1</ecNumber>
    </recommendedName>
</protein>
<dbReference type="InterPro" id="IPR003598">
    <property type="entry name" value="Ig_sub2"/>
</dbReference>
<keyword evidence="5" id="KW-0677">Repeat</keyword>
<feature type="domain" description="Fibronectin type-III" evidence="14">
    <location>
        <begin position="957"/>
        <end position="1064"/>
    </location>
</feature>
<dbReference type="SUPFAM" id="SSF56112">
    <property type="entry name" value="Protein kinase-like (PK-like)"/>
    <property type="match status" value="1"/>
</dbReference>
<dbReference type="SUPFAM" id="SSF49265">
    <property type="entry name" value="Fibronectin type III"/>
    <property type="match status" value="1"/>
</dbReference>
<evidence type="ECO:0000256" key="2">
    <source>
        <dbReference type="ARBA" id="ARBA00012513"/>
    </source>
</evidence>
<keyword evidence="7" id="KW-0418">Kinase</keyword>
<name>A0ABD2JFW7_9BILA</name>
<dbReference type="EC" id="2.7.11.1" evidence="2"/>
<evidence type="ECO:0000256" key="4">
    <source>
        <dbReference type="ARBA" id="ARBA00022679"/>
    </source>
</evidence>
<evidence type="ECO:0000259" key="14">
    <source>
        <dbReference type="PROSITE" id="PS50853"/>
    </source>
</evidence>
<dbReference type="Gene3D" id="2.60.40.10">
    <property type="entry name" value="Immunoglobulins"/>
    <property type="match status" value="6"/>
</dbReference>
<reference evidence="15 16" key="1">
    <citation type="submission" date="2024-10" db="EMBL/GenBank/DDBJ databases">
        <authorList>
            <person name="Kim D."/>
        </authorList>
    </citation>
    <scope>NUCLEOTIDE SEQUENCE [LARGE SCALE GENOMIC DNA]</scope>
    <source>
        <strain evidence="15">BH-2024</strain>
    </source>
</reference>
<evidence type="ECO:0000256" key="12">
    <source>
        <dbReference type="SAM" id="MobiDB-lite"/>
    </source>
</evidence>
<dbReference type="Pfam" id="PF07679">
    <property type="entry name" value="I-set"/>
    <property type="match status" value="4"/>
</dbReference>
<dbReference type="PRINTS" id="PR00014">
    <property type="entry name" value="FNTYPEIII"/>
</dbReference>
<feature type="region of interest" description="Disordered" evidence="12">
    <location>
        <begin position="850"/>
        <end position="930"/>
    </location>
</feature>
<gene>
    <name evidence="15" type="ORF">niasHT_029183</name>
</gene>
<dbReference type="Gene3D" id="3.30.200.20">
    <property type="entry name" value="Phosphorylase Kinase, domain 1"/>
    <property type="match status" value="1"/>
</dbReference>
<dbReference type="SMART" id="SM01331">
    <property type="entry name" value="DUF3635"/>
    <property type="match status" value="1"/>
</dbReference>
<feature type="region of interest" description="Disordered" evidence="12">
    <location>
        <begin position="236"/>
        <end position="262"/>
    </location>
</feature>
<evidence type="ECO:0000256" key="8">
    <source>
        <dbReference type="ARBA" id="ARBA00022840"/>
    </source>
</evidence>
<comment type="caution">
    <text evidence="15">The sequence shown here is derived from an EMBL/GenBank/DDBJ whole genome shotgun (WGS) entry which is preliminary data.</text>
</comment>
<dbReference type="SMART" id="SM00408">
    <property type="entry name" value="IGc2"/>
    <property type="match status" value="3"/>
</dbReference>
<feature type="domain" description="Ig-like" evidence="13">
    <location>
        <begin position="407"/>
        <end position="499"/>
    </location>
</feature>
<dbReference type="SMART" id="SM00060">
    <property type="entry name" value="FN3"/>
    <property type="match status" value="1"/>
</dbReference>
<feature type="domain" description="Ig-like" evidence="13">
    <location>
        <begin position="504"/>
        <end position="590"/>
    </location>
</feature>
<dbReference type="InterPro" id="IPR013783">
    <property type="entry name" value="Ig-like_fold"/>
</dbReference>
<evidence type="ECO:0000313" key="15">
    <source>
        <dbReference type="EMBL" id="KAL3089472.1"/>
    </source>
</evidence>
<dbReference type="InterPro" id="IPR003961">
    <property type="entry name" value="FN3_dom"/>
</dbReference>
<comment type="catalytic activity">
    <reaction evidence="11">
        <text>L-seryl-[protein] + ATP = O-phospho-L-seryl-[protein] + ADP + H(+)</text>
        <dbReference type="Rhea" id="RHEA:17989"/>
        <dbReference type="Rhea" id="RHEA-COMP:9863"/>
        <dbReference type="Rhea" id="RHEA-COMP:11604"/>
        <dbReference type="ChEBI" id="CHEBI:15378"/>
        <dbReference type="ChEBI" id="CHEBI:29999"/>
        <dbReference type="ChEBI" id="CHEBI:30616"/>
        <dbReference type="ChEBI" id="CHEBI:83421"/>
        <dbReference type="ChEBI" id="CHEBI:456216"/>
        <dbReference type="EC" id="2.7.11.1"/>
    </reaction>
</comment>
<dbReference type="Gene3D" id="1.10.510.10">
    <property type="entry name" value="Transferase(Phosphotransferase) domain 1"/>
    <property type="match status" value="1"/>
</dbReference>
<dbReference type="PANTHER" id="PTHR24419:SF18">
    <property type="entry name" value="SERINE_THREONINE-PROTEIN KINASE HASPIN"/>
    <property type="match status" value="1"/>
</dbReference>
<feature type="domain" description="Ig-like" evidence="13">
    <location>
        <begin position="323"/>
        <end position="403"/>
    </location>
</feature>
<feature type="region of interest" description="Disordered" evidence="12">
    <location>
        <begin position="1163"/>
        <end position="1190"/>
    </location>
</feature>
<dbReference type="InterPro" id="IPR024604">
    <property type="entry name" value="GSG2_C"/>
</dbReference>
<dbReference type="Pfam" id="PF12330">
    <property type="entry name" value="Haspin_kinase"/>
    <property type="match status" value="1"/>
</dbReference>
<dbReference type="InterPro" id="IPR036179">
    <property type="entry name" value="Ig-like_dom_sf"/>
</dbReference>
<keyword evidence="16" id="KW-1185">Reference proteome</keyword>
<organism evidence="15 16">
    <name type="scientific">Heterodera trifolii</name>
    <dbReference type="NCBI Taxonomy" id="157864"/>
    <lineage>
        <taxon>Eukaryota</taxon>
        <taxon>Metazoa</taxon>
        <taxon>Ecdysozoa</taxon>
        <taxon>Nematoda</taxon>
        <taxon>Chromadorea</taxon>
        <taxon>Rhabditida</taxon>
        <taxon>Tylenchina</taxon>
        <taxon>Tylenchomorpha</taxon>
        <taxon>Tylenchoidea</taxon>
        <taxon>Heteroderidae</taxon>
        <taxon>Heteroderinae</taxon>
        <taxon>Heterodera</taxon>
    </lineage>
</organism>
<dbReference type="GO" id="GO:0005524">
    <property type="term" value="F:ATP binding"/>
    <property type="evidence" value="ECO:0007669"/>
    <property type="project" value="UniProtKB-KW"/>
</dbReference>
<evidence type="ECO:0000256" key="3">
    <source>
        <dbReference type="ARBA" id="ARBA00022527"/>
    </source>
</evidence>
<keyword evidence="6" id="KW-0547">Nucleotide-binding</keyword>
<keyword evidence="9" id="KW-0393">Immunoglobulin domain</keyword>
<dbReference type="InterPro" id="IPR007110">
    <property type="entry name" value="Ig-like_dom"/>
</dbReference>
<feature type="compositionally biased region" description="Polar residues" evidence="12">
    <location>
        <begin position="1550"/>
        <end position="1563"/>
    </location>
</feature>
<dbReference type="PROSITE" id="PS50835">
    <property type="entry name" value="IG_LIKE"/>
    <property type="match status" value="4"/>
</dbReference>
<keyword evidence="4" id="KW-0808">Transferase</keyword>
<dbReference type="Proteomes" id="UP001620626">
    <property type="component" value="Unassembled WGS sequence"/>
</dbReference>
<keyword evidence="8" id="KW-0067">ATP-binding</keyword>
<keyword evidence="3" id="KW-0723">Serine/threonine-protein kinase</keyword>
<feature type="compositionally biased region" description="Acidic residues" evidence="12">
    <location>
        <begin position="209"/>
        <end position="225"/>
    </location>
</feature>
<dbReference type="SUPFAM" id="SSF48726">
    <property type="entry name" value="Immunoglobulin"/>
    <property type="match status" value="6"/>
</dbReference>
<evidence type="ECO:0000256" key="7">
    <source>
        <dbReference type="ARBA" id="ARBA00022777"/>
    </source>
</evidence>
<feature type="compositionally biased region" description="Basic and acidic residues" evidence="12">
    <location>
        <begin position="868"/>
        <end position="882"/>
    </location>
</feature>
<feature type="region of interest" description="Disordered" evidence="12">
    <location>
        <begin position="1540"/>
        <end position="1588"/>
    </location>
</feature>
<evidence type="ECO:0000259" key="13">
    <source>
        <dbReference type="PROSITE" id="PS50835"/>
    </source>
</evidence>
<dbReference type="EMBL" id="JBICBT010000982">
    <property type="protein sequence ID" value="KAL3089472.1"/>
    <property type="molecule type" value="Genomic_DNA"/>
</dbReference>
<dbReference type="PANTHER" id="PTHR24419">
    <property type="entry name" value="INTERLEUKIN-1 RECEPTOR-ASSOCIATED KINASE"/>
    <property type="match status" value="1"/>
</dbReference>
<accession>A0ABD2JFW7</accession>
<feature type="domain" description="Ig-like" evidence="13">
    <location>
        <begin position="757"/>
        <end position="853"/>
    </location>
</feature>
<evidence type="ECO:0000256" key="9">
    <source>
        <dbReference type="ARBA" id="ARBA00023319"/>
    </source>
</evidence>
<dbReference type="InterPro" id="IPR013098">
    <property type="entry name" value="Ig_I-set"/>
</dbReference>
<evidence type="ECO:0000256" key="6">
    <source>
        <dbReference type="ARBA" id="ARBA00022741"/>
    </source>
</evidence>
<proteinExistence type="inferred from homology"/>
<dbReference type="InterPro" id="IPR011009">
    <property type="entry name" value="Kinase-like_dom_sf"/>
</dbReference>
<evidence type="ECO:0000313" key="16">
    <source>
        <dbReference type="Proteomes" id="UP001620626"/>
    </source>
</evidence>
<sequence length="1676" mass="187140">MPLDIDMCGKELCNNNSRSSKNQNKRQKNVGKVISDECAQPEQRYLAGILREFGTHPSLYGTFLKIWIGHNGLQLMQHQHRTRHGSDRKYKCSDCAYSCDNARTLKNHRRICLKDRAAPAVNNDTPCARVGGPTTKATVQGLKEGEEYAKAGPSKASDPSRKSTAKAHQGPLGVKDVLKERTASGGGRRRVGSTASDRPAQAAAAAYAGDEEAPNEEEVADSEEEQQLLDMTTVEAAQSEDERRVRTASGGGRRRCDDSGAAADRSAAQAEAAACALKHRSSVDMRRESLAEILDLGTSGTPARIGASLFPGKREERWVDPLPEKLQFQQQKNKIAELKCKYSRANAKVRWYKGRKELFSDGLKYKILIDKQSITLIINNPDPDDSGKYKCEANGVPTNSFVTVEGPSIKYVFLTPLPNTMDIYRTKQGVLTCKLNSARAPLVWQRDDEKPIDVDDPRYQIEKDAAGCFTLTIRVVERIDQGMWTASVNKDVISKCQVSVVEEPRDFVETLKSQSANENENVTFECVVNDEDIDVEWFHGDAKIKMDGRHFKVEERVGCHRRLLITNLRIEDQRQYKCTTKNDKTMAQLIVDPLKKFECEAGKQKQIKVPFEVKGTRRGDPKPILLRNGKPVDLSKMKDLVEVIINGTVANIVFKNPQKSEAGKWSLKLENTGGVSTEAAFELVVKGKPKTPKGPVDTLDVTSASCAFLRGANEMSQQLFDEIAAEMALRLANDEHETESSDVDEDEYVVESDDDIPAVEPKEREERWVDPLPAKLQFQQQVNKIAELKCKYSRANAKVHWYKGRKELFSDGPKYEILIDKQSITLIINNPDPDDSGKYKCEANGVPTNSFVTVEDSTDQQPLSSTARRSESRRPKSARKEAAALTPLDAMHCSSHLTPPHPKNTDLGTFGTPAPDQPLSSTTRRREPRRPIDMAAVEVRCADEPLLAKAPFNVPGRPYPPDSLYTTDNSIMLHWAPPLRDGGTPITEYELEKREHGTKLWEKAATTKAALWEKEAFGNVPDTRFKVTGVKREQIYEFRVAAVNVAGRGEWSKNSVPIAATWSPCKPLITMGPLACDMTVLVGEQAKLLVPYAAKPRPKFDWSKNGVPMEVRADPRAEEKISDILIQLCYQKCELSDTGIYSILIVNDLGSDSVDLRLKVVDRPAPPEGSLKERTASSSGRRRVGSTAADRSAQAAAAACAADEEATDEAKLKKRADMSIRALKRRSVLQEPSTSLEKELAVLLELCGQQPEDVLSWHDFEGSLIADWKKIAEGAFGEVFTGLLDGACIVLKIMPFAVNAEQCSRLVNGDRLKTPKFMFNELFITNELSKLSEAGNDFVTPSFTQLRMSKVVKGRFPPELLDAWNAFKKAKPKLAENERPDTYADEGLHFVIIGLSHGGKDLENYTINNGRECYSIFHQIALSLAVAEDVLEFEHRDLHAGNILVEQCSYEKIRYVYRGEQIDVVSNGVRVSIIDFSISRLKKEGVRFVDLSHDNGLFEQKGVNDGGDYQYDVYRLMKAAVNEKWAKFWPETNVLWMGNQRPTGRRSRKPPSNSWSARCSQPGATKPICAGGQQRQQKQYDKRQRRGIRSNGSVSFICPNSAASSKVRCPNRTNEIVLLQHMKFFVFDEHCRHHKCQFFRPKLCQPSGIAIADRDCPLLTDFFFDLFRLVDNPSGG</sequence>